<evidence type="ECO:0000256" key="17">
    <source>
        <dbReference type="ARBA" id="ARBA00050625"/>
    </source>
</evidence>
<comment type="catalytic activity">
    <reaction evidence="18">
        <text>N-acetyl-L-aspartyl-L-glutamate(out) = N-acetyl-L-aspartyl-L-glutamate(in)</text>
        <dbReference type="Rhea" id="RHEA:72599"/>
        <dbReference type="ChEBI" id="CHEBI:76931"/>
    </reaction>
    <physiologicalReaction direction="left-to-right" evidence="18">
        <dbReference type="Rhea" id="RHEA:72600"/>
    </physiologicalReaction>
</comment>
<evidence type="ECO:0000256" key="5">
    <source>
        <dbReference type="ARBA" id="ARBA00022448"/>
    </source>
</evidence>
<keyword evidence="29" id="KW-1185">Reference proteome</keyword>
<proteinExistence type="predicted"/>
<evidence type="ECO:0000256" key="2">
    <source>
        <dbReference type="ARBA" id="ARBA00004554"/>
    </source>
</evidence>
<dbReference type="GO" id="GO:0006820">
    <property type="term" value="P:monoatomic anion transport"/>
    <property type="evidence" value="ECO:0007669"/>
    <property type="project" value="TreeGrafter"/>
</dbReference>
<comment type="catalytic activity">
    <reaction evidence="15">
        <text>2 nitrate(out) + H(+)(out) = 2 nitrate(in) + H(+)(in)</text>
        <dbReference type="Rhea" id="RHEA:71539"/>
        <dbReference type="ChEBI" id="CHEBI:15378"/>
        <dbReference type="ChEBI" id="CHEBI:17632"/>
    </reaction>
    <physiologicalReaction direction="left-to-right" evidence="15">
        <dbReference type="Rhea" id="RHEA:71540"/>
    </physiologicalReaction>
</comment>
<dbReference type="AlphaFoldDB" id="A0A6H5IDK2"/>
<evidence type="ECO:0000259" key="27">
    <source>
        <dbReference type="PROSITE" id="PS50850"/>
    </source>
</evidence>
<dbReference type="PANTHER" id="PTHR11662">
    <property type="entry name" value="SOLUTE CARRIER FAMILY 17"/>
    <property type="match status" value="1"/>
</dbReference>
<dbReference type="FunFam" id="1.20.1250.20:FF:000067">
    <property type="entry name" value="sialin isoform X2"/>
    <property type="match status" value="1"/>
</dbReference>
<evidence type="ECO:0000256" key="25">
    <source>
        <dbReference type="ARBA" id="ARBA00081925"/>
    </source>
</evidence>
<dbReference type="Proteomes" id="UP000479190">
    <property type="component" value="Unassembled WGS sequence"/>
</dbReference>
<evidence type="ECO:0000256" key="14">
    <source>
        <dbReference type="ARBA" id="ARBA00023329"/>
    </source>
</evidence>
<dbReference type="InterPro" id="IPR011701">
    <property type="entry name" value="MFS"/>
</dbReference>
<keyword evidence="11 26" id="KW-0472">Membrane</keyword>
<dbReference type="InterPro" id="IPR050382">
    <property type="entry name" value="MFS_Na/Anion_cotransporter"/>
</dbReference>
<dbReference type="FunFam" id="1.20.1250.20:FF:000003">
    <property type="entry name" value="Solute carrier family 17 member 3"/>
    <property type="match status" value="1"/>
</dbReference>
<feature type="transmembrane region" description="Helical" evidence="26">
    <location>
        <begin position="412"/>
        <end position="434"/>
    </location>
</feature>
<evidence type="ECO:0000256" key="12">
    <source>
        <dbReference type="ARBA" id="ARBA00023180"/>
    </source>
</evidence>
<dbReference type="InterPro" id="IPR036259">
    <property type="entry name" value="MFS_trans_sf"/>
</dbReference>
<feature type="transmembrane region" description="Helical" evidence="26">
    <location>
        <begin position="380"/>
        <end position="400"/>
    </location>
</feature>
<keyword evidence="10" id="KW-0770">Synapse</keyword>
<feature type="transmembrane region" description="Helical" evidence="26">
    <location>
        <begin position="187"/>
        <end position="211"/>
    </location>
</feature>
<organism evidence="28 29">
    <name type="scientific">Trichogramma brassicae</name>
    <dbReference type="NCBI Taxonomy" id="86971"/>
    <lineage>
        <taxon>Eukaryota</taxon>
        <taxon>Metazoa</taxon>
        <taxon>Ecdysozoa</taxon>
        <taxon>Arthropoda</taxon>
        <taxon>Hexapoda</taxon>
        <taxon>Insecta</taxon>
        <taxon>Pterygota</taxon>
        <taxon>Neoptera</taxon>
        <taxon>Endopterygota</taxon>
        <taxon>Hymenoptera</taxon>
        <taxon>Apocrita</taxon>
        <taxon>Proctotrupomorpha</taxon>
        <taxon>Chalcidoidea</taxon>
        <taxon>Trichogrammatidae</taxon>
        <taxon>Trichogramma</taxon>
    </lineage>
</organism>
<evidence type="ECO:0000256" key="11">
    <source>
        <dbReference type="ARBA" id="ARBA00023136"/>
    </source>
</evidence>
<name>A0A6H5IDK2_9HYME</name>
<sequence>MVLESSIITQRSLLYAESASGGPVRQRWVFAFMGFLALVMAYGMRVSLSIAITEMTIKPENNETLPIDDTCPMDNDLPHSNVTSSSGTYNWDEYTQGIILSSFYWGYVITQLPGALLAEKYGGKHTLGFGILITAALTIAIPEAIRLGESTALIVLRIFMGLSEGVTLPALNVMLSQWAPPSERSKTGSFVYVGAPLGAVFATAVSGLILKHMEWPIVFYFFGGIGAVWWVIWCLVCYNTPREHPFITEEEAKYLHQELSEHAHVKPPPVPWRHLLTSMPLWALIAVQIGHDWAFYTIATDLPKYMSSVLHFSVESNGYLSSMPYIGMWLCCVVMSWIADRLIFSKVLSITAVRKLGTTIASIGPGVFIVMASYTKCDKVLTVTMFILGVTLLGSGIPSLKVNALDLSPNYAGTVMAISNGAAACTGILTPYIVGVLTTDQKISQWRIVFWIIFGILAATNLFYLLFASGEVAEWNDPELMKRKKEEKKNMVSKELNV</sequence>
<evidence type="ECO:0000256" key="24">
    <source>
        <dbReference type="ARBA" id="ARBA00081195"/>
    </source>
</evidence>
<evidence type="ECO:0000256" key="7">
    <source>
        <dbReference type="ARBA" id="ARBA00022692"/>
    </source>
</evidence>
<evidence type="ECO:0000256" key="4">
    <source>
        <dbReference type="ARBA" id="ARBA00004656"/>
    </source>
</evidence>
<feature type="transmembrane region" description="Helical" evidence="26">
    <location>
        <begin position="319"/>
        <end position="344"/>
    </location>
</feature>
<dbReference type="GO" id="GO:0016323">
    <property type="term" value="C:basolateral plasma membrane"/>
    <property type="evidence" value="ECO:0007669"/>
    <property type="project" value="UniProtKB-SubCell"/>
</dbReference>
<evidence type="ECO:0000256" key="20">
    <source>
        <dbReference type="ARBA" id="ARBA00051612"/>
    </source>
</evidence>
<dbReference type="EMBL" id="CADCXV010000791">
    <property type="protein sequence ID" value="CAB0035499.1"/>
    <property type="molecule type" value="Genomic_DNA"/>
</dbReference>
<comment type="function">
    <text evidence="21">Receptor for CM101, a polysaccharide produced by group B Streptococcus with antipathoangiogenic properties.</text>
</comment>
<feature type="transmembrane region" description="Helical" evidence="26">
    <location>
        <begin position="446"/>
        <end position="467"/>
    </location>
</feature>
<feature type="transmembrane region" description="Helical" evidence="26">
    <location>
        <begin position="28"/>
        <end position="48"/>
    </location>
</feature>
<dbReference type="SUPFAM" id="SSF103473">
    <property type="entry name" value="MFS general substrate transporter"/>
    <property type="match status" value="1"/>
</dbReference>
<evidence type="ECO:0000256" key="13">
    <source>
        <dbReference type="ARBA" id="ARBA00023228"/>
    </source>
</evidence>
<feature type="transmembrane region" description="Helical" evidence="26">
    <location>
        <begin position="126"/>
        <end position="145"/>
    </location>
</feature>
<keyword evidence="6" id="KW-1003">Cell membrane</keyword>
<dbReference type="GO" id="GO:0015293">
    <property type="term" value="F:symporter activity"/>
    <property type="evidence" value="ECO:0007669"/>
    <property type="project" value="UniProtKB-KW"/>
</dbReference>
<keyword evidence="8" id="KW-0769">Symport</keyword>
<accession>A0A6H5IDK2</accession>
<evidence type="ECO:0000256" key="8">
    <source>
        <dbReference type="ARBA" id="ARBA00022847"/>
    </source>
</evidence>
<evidence type="ECO:0000256" key="10">
    <source>
        <dbReference type="ARBA" id="ARBA00023018"/>
    </source>
</evidence>
<keyword evidence="14" id="KW-0968">Cytoplasmic vesicle</keyword>
<evidence type="ECO:0000313" key="28">
    <source>
        <dbReference type="EMBL" id="CAB0035499.1"/>
    </source>
</evidence>
<feature type="domain" description="Major facilitator superfamily (MFS) profile" evidence="27">
    <location>
        <begin position="29"/>
        <end position="473"/>
    </location>
</feature>
<evidence type="ECO:0000256" key="16">
    <source>
        <dbReference type="ARBA" id="ARBA00050554"/>
    </source>
</evidence>
<feature type="transmembrane region" description="Helical" evidence="26">
    <location>
        <begin position="281"/>
        <end position="299"/>
    </location>
</feature>
<evidence type="ECO:0000256" key="19">
    <source>
        <dbReference type="ARBA" id="ARBA00051447"/>
    </source>
</evidence>
<comment type="catalytic activity">
    <reaction evidence="19">
        <text>L-glutamate(out) = L-glutamate(in)</text>
        <dbReference type="Rhea" id="RHEA:66336"/>
        <dbReference type="ChEBI" id="CHEBI:29985"/>
    </reaction>
    <physiologicalReaction direction="left-to-right" evidence="19">
        <dbReference type="Rhea" id="RHEA:66337"/>
    </physiologicalReaction>
</comment>
<comment type="subcellular location">
    <subcellularLocation>
        <location evidence="2">Basolateral cell membrane</location>
        <topology evidence="2">Multi-pass membrane protein</topology>
    </subcellularLocation>
    <subcellularLocation>
        <location evidence="3">Cytoplasmic vesicle</location>
        <location evidence="3">Secretory vesicle membrane</location>
        <topology evidence="3">Multi-pass membrane protein</topology>
    </subcellularLocation>
    <subcellularLocation>
        <location evidence="1">Cytoplasmic vesicle</location>
        <location evidence="1">Secretory vesicle</location>
        <location evidence="1">Synaptic vesicle membrane</location>
    </subcellularLocation>
    <subcellularLocation>
        <location evidence="4">Lysosome membrane</location>
    </subcellularLocation>
</comment>
<evidence type="ECO:0000256" key="15">
    <source>
        <dbReference type="ARBA" id="ARBA00050101"/>
    </source>
</evidence>
<evidence type="ECO:0000256" key="22">
    <source>
        <dbReference type="ARBA" id="ARBA00069713"/>
    </source>
</evidence>
<dbReference type="GO" id="GO:0030672">
    <property type="term" value="C:synaptic vesicle membrane"/>
    <property type="evidence" value="ECO:0007669"/>
    <property type="project" value="UniProtKB-SubCell"/>
</dbReference>
<evidence type="ECO:0000256" key="3">
    <source>
        <dbReference type="ARBA" id="ARBA00004638"/>
    </source>
</evidence>
<keyword evidence="5" id="KW-0813">Transport</keyword>
<protein>
    <recommendedName>
        <fullName evidence="22">Sialin</fullName>
    </recommendedName>
    <alternativeName>
        <fullName evidence="25">H(+)/nitrate cotransporter</fullName>
    </alternativeName>
    <alternativeName>
        <fullName evidence="23">H(+)/sialic acid cotransporter</fullName>
    </alternativeName>
    <alternativeName>
        <fullName evidence="24">Vesicular excitatory amino acid transporter</fullName>
    </alternativeName>
</protein>
<dbReference type="GO" id="GO:0046942">
    <property type="term" value="P:carboxylic acid transport"/>
    <property type="evidence" value="ECO:0007669"/>
    <property type="project" value="UniProtKB-ARBA"/>
</dbReference>
<dbReference type="PROSITE" id="PS50850">
    <property type="entry name" value="MFS"/>
    <property type="match status" value="1"/>
</dbReference>
<dbReference type="PANTHER" id="PTHR11662:SF415">
    <property type="entry name" value="AT30085P-RELATED"/>
    <property type="match status" value="1"/>
</dbReference>
<keyword evidence="12" id="KW-0325">Glycoprotein</keyword>
<evidence type="ECO:0000256" key="18">
    <source>
        <dbReference type="ARBA" id="ARBA00051403"/>
    </source>
</evidence>
<dbReference type="Pfam" id="PF07690">
    <property type="entry name" value="MFS_1"/>
    <property type="match status" value="1"/>
</dbReference>
<keyword evidence="9 26" id="KW-1133">Transmembrane helix</keyword>
<dbReference type="GO" id="GO:0005765">
    <property type="term" value="C:lysosomal membrane"/>
    <property type="evidence" value="ECO:0007669"/>
    <property type="project" value="UniProtKB-SubCell"/>
</dbReference>
<evidence type="ECO:0000256" key="6">
    <source>
        <dbReference type="ARBA" id="ARBA00022475"/>
    </source>
</evidence>
<reference evidence="28 29" key="1">
    <citation type="submission" date="2020-02" db="EMBL/GenBank/DDBJ databases">
        <authorList>
            <person name="Ferguson B K."/>
        </authorList>
    </citation>
    <scope>NUCLEOTIDE SEQUENCE [LARGE SCALE GENOMIC DNA]</scope>
</reference>
<evidence type="ECO:0000256" key="26">
    <source>
        <dbReference type="SAM" id="Phobius"/>
    </source>
</evidence>
<keyword evidence="13" id="KW-0458">Lysosome</keyword>
<keyword evidence="7 26" id="KW-0812">Transmembrane</keyword>
<feature type="transmembrane region" description="Helical" evidence="26">
    <location>
        <begin position="217"/>
        <end position="238"/>
    </location>
</feature>
<evidence type="ECO:0000313" key="29">
    <source>
        <dbReference type="Proteomes" id="UP000479190"/>
    </source>
</evidence>
<evidence type="ECO:0000256" key="23">
    <source>
        <dbReference type="ARBA" id="ARBA00080244"/>
    </source>
</evidence>
<dbReference type="Gene3D" id="1.20.1250.20">
    <property type="entry name" value="MFS general substrate transporter like domains"/>
    <property type="match status" value="2"/>
</dbReference>
<evidence type="ECO:0000256" key="1">
    <source>
        <dbReference type="ARBA" id="ARBA00004432"/>
    </source>
</evidence>
<dbReference type="InterPro" id="IPR020846">
    <property type="entry name" value="MFS_dom"/>
</dbReference>
<comment type="catalytic activity">
    <reaction evidence="17">
        <text>N-acetylneuraminate(in) + H(+)(in) = N-acetylneuraminate(out) + H(+)(out)</text>
        <dbReference type="Rhea" id="RHEA:28987"/>
        <dbReference type="ChEBI" id="CHEBI:15378"/>
        <dbReference type="ChEBI" id="CHEBI:35418"/>
    </reaction>
    <physiologicalReaction direction="right-to-left" evidence="17">
        <dbReference type="Rhea" id="RHEA:28989"/>
    </physiologicalReaction>
</comment>
<evidence type="ECO:0000256" key="21">
    <source>
        <dbReference type="ARBA" id="ARBA00056891"/>
    </source>
</evidence>
<dbReference type="OrthoDB" id="2985014at2759"/>
<comment type="catalytic activity">
    <reaction evidence="16">
        <text>L-aspartate(out) = L-aspartate(in)</text>
        <dbReference type="Rhea" id="RHEA:66332"/>
        <dbReference type="ChEBI" id="CHEBI:29991"/>
    </reaction>
    <physiologicalReaction direction="left-to-right" evidence="16">
        <dbReference type="Rhea" id="RHEA:66333"/>
    </physiologicalReaction>
</comment>
<gene>
    <name evidence="28" type="ORF">TBRA_LOCUS7393</name>
</gene>
<dbReference type="CDD" id="cd17318">
    <property type="entry name" value="MFS_SLC17"/>
    <property type="match status" value="1"/>
</dbReference>
<comment type="catalytic activity">
    <reaction evidence="20">
        <text>D-glucuronate(out) + H(+)(out) = D-glucuronate(in) + H(+)(in)</text>
        <dbReference type="Rhea" id="RHEA:72591"/>
        <dbReference type="ChEBI" id="CHEBI:15378"/>
        <dbReference type="ChEBI" id="CHEBI:58720"/>
    </reaction>
    <physiologicalReaction direction="left-to-right" evidence="20">
        <dbReference type="Rhea" id="RHEA:72592"/>
    </physiologicalReaction>
</comment>
<evidence type="ECO:0000256" key="9">
    <source>
        <dbReference type="ARBA" id="ARBA00022989"/>
    </source>
</evidence>
<feature type="transmembrane region" description="Helical" evidence="26">
    <location>
        <begin position="151"/>
        <end position="175"/>
    </location>
</feature>